<keyword evidence="3" id="KW-1185">Reference proteome</keyword>
<dbReference type="OrthoDB" id="5421421at2759"/>
<dbReference type="Proteomes" id="UP000800094">
    <property type="component" value="Unassembled WGS sequence"/>
</dbReference>
<accession>A0A6A6IDI3</accession>
<feature type="region of interest" description="Disordered" evidence="1">
    <location>
        <begin position="254"/>
        <end position="297"/>
    </location>
</feature>
<feature type="compositionally biased region" description="Polar residues" evidence="1">
    <location>
        <begin position="134"/>
        <end position="145"/>
    </location>
</feature>
<evidence type="ECO:0000313" key="2">
    <source>
        <dbReference type="EMBL" id="KAF2247620.1"/>
    </source>
</evidence>
<reference evidence="2" key="1">
    <citation type="journal article" date="2020" name="Stud. Mycol.">
        <title>101 Dothideomycetes genomes: a test case for predicting lifestyles and emergence of pathogens.</title>
        <authorList>
            <person name="Haridas S."/>
            <person name="Albert R."/>
            <person name="Binder M."/>
            <person name="Bloem J."/>
            <person name="Labutti K."/>
            <person name="Salamov A."/>
            <person name="Andreopoulos B."/>
            <person name="Baker S."/>
            <person name="Barry K."/>
            <person name="Bills G."/>
            <person name="Bluhm B."/>
            <person name="Cannon C."/>
            <person name="Castanera R."/>
            <person name="Culley D."/>
            <person name="Daum C."/>
            <person name="Ezra D."/>
            <person name="Gonzalez J."/>
            <person name="Henrissat B."/>
            <person name="Kuo A."/>
            <person name="Liang C."/>
            <person name="Lipzen A."/>
            <person name="Lutzoni F."/>
            <person name="Magnuson J."/>
            <person name="Mondo S."/>
            <person name="Nolan M."/>
            <person name="Ohm R."/>
            <person name="Pangilinan J."/>
            <person name="Park H.-J."/>
            <person name="Ramirez L."/>
            <person name="Alfaro M."/>
            <person name="Sun H."/>
            <person name="Tritt A."/>
            <person name="Yoshinaga Y."/>
            <person name="Zwiers L.-H."/>
            <person name="Turgeon B."/>
            <person name="Goodwin S."/>
            <person name="Spatafora J."/>
            <person name="Crous P."/>
            <person name="Grigoriev I."/>
        </authorList>
    </citation>
    <scope>NUCLEOTIDE SEQUENCE</scope>
    <source>
        <strain evidence="2">CBS 122368</strain>
    </source>
</reference>
<evidence type="ECO:0000313" key="3">
    <source>
        <dbReference type="Proteomes" id="UP000800094"/>
    </source>
</evidence>
<gene>
    <name evidence="2" type="ORF">BU26DRAFT_350909</name>
</gene>
<name>A0A6A6IDI3_9PLEO</name>
<protein>
    <recommendedName>
        <fullName evidence="4">Myb-like domain-containing protein</fullName>
    </recommendedName>
</protein>
<organism evidence="2 3">
    <name type="scientific">Trematosphaeria pertusa</name>
    <dbReference type="NCBI Taxonomy" id="390896"/>
    <lineage>
        <taxon>Eukaryota</taxon>
        <taxon>Fungi</taxon>
        <taxon>Dikarya</taxon>
        <taxon>Ascomycota</taxon>
        <taxon>Pezizomycotina</taxon>
        <taxon>Dothideomycetes</taxon>
        <taxon>Pleosporomycetidae</taxon>
        <taxon>Pleosporales</taxon>
        <taxon>Massarineae</taxon>
        <taxon>Trematosphaeriaceae</taxon>
        <taxon>Trematosphaeria</taxon>
    </lineage>
</organism>
<feature type="compositionally biased region" description="Low complexity" evidence="1">
    <location>
        <begin position="176"/>
        <end position="188"/>
    </location>
</feature>
<dbReference type="EMBL" id="ML987197">
    <property type="protein sequence ID" value="KAF2247620.1"/>
    <property type="molecule type" value="Genomic_DNA"/>
</dbReference>
<sequence>MPAVLEGAVPPPHLHLAATSPWPTYNSHHYPAAPCSSPTPMTPESMHSYIPRLHDSPLPAQDQSGAPASGWFGPSIPAPDPQNEAAYGPFSYDHSYVTPHTASGPFSPHPPFSHATDVPGTAPANVENVAGTFSPVSQYSKTSEVPQPEFVRHSEEPYAEPKPATEAPGSHLQSDSNTPNRPRSSPSTFVPNQQTAGPVEYPWTMNPLGISTPGMHEHYYSSPTYPPLRDRSPRFSEPAMDLHGDMIAPQPRRMYAPIAPHPSGPRTSAPKRSRDDDEDPSEHAKRRKRSDSNTNMTIELGEEDRLLIKLKDEESMPWKDIAARFQSDLGKTYQIPALQMRLKRLRERMRVWTEADVKALRMAHEYWVQSKFDIISQKMLEFGAAEKWTARQCARKWAEIDPGPTPYTTYDHHVPGPTYAPYTMSPVEAPHFMPFVHIQ</sequence>
<feature type="region of interest" description="Disordered" evidence="1">
    <location>
        <begin position="34"/>
        <end position="203"/>
    </location>
</feature>
<evidence type="ECO:0000256" key="1">
    <source>
        <dbReference type="SAM" id="MobiDB-lite"/>
    </source>
</evidence>
<dbReference type="RefSeq" id="XP_033682624.1">
    <property type="nucleotide sequence ID" value="XM_033822459.1"/>
</dbReference>
<evidence type="ECO:0008006" key="4">
    <source>
        <dbReference type="Google" id="ProtNLM"/>
    </source>
</evidence>
<proteinExistence type="predicted"/>
<dbReference type="GeneID" id="54575789"/>
<dbReference type="AlphaFoldDB" id="A0A6A6IDI3"/>